<dbReference type="SUPFAM" id="SSF55729">
    <property type="entry name" value="Acyl-CoA N-acyltransferases (Nat)"/>
    <property type="match status" value="1"/>
</dbReference>
<dbReference type="AlphaFoldDB" id="A0A8J3DQ89"/>
<protein>
    <submittedName>
        <fullName evidence="4">Acetyltransferase</fullName>
    </submittedName>
</protein>
<dbReference type="Gene3D" id="3.40.630.30">
    <property type="match status" value="1"/>
</dbReference>
<dbReference type="InterPro" id="IPR056935">
    <property type="entry name" value="Rv0428c-like_C"/>
</dbReference>
<dbReference type="EMBL" id="BMZO01000009">
    <property type="protein sequence ID" value="GHC76186.1"/>
    <property type="molecule type" value="Genomic_DNA"/>
</dbReference>
<dbReference type="PROSITE" id="PS51186">
    <property type="entry name" value="GNAT"/>
    <property type="match status" value="1"/>
</dbReference>
<keyword evidence="5" id="KW-1185">Reference proteome</keyword>
<gene>
    <name evidence="4" type="ORF">GCM10010136_26650</name>
</gene>
<dbReference type="PANTHER" id="PTHR43420">
    <property type="entry name" value="ACETYLTRANSFERASE"/>
    <property type="match status" value="1"/>
</dbReference>
<organism evidence="4 5">
    <name type="scientific">Limoniibacter endophyticus</name>
    <dbReference type="NCBI Taxonomy" id="1565040"/>
    <lineage>
        <taxon>Bacteria</taxon>
        <taxon>Pseudomonadati</taxon>
        <taxon>Pseudomonadota</taxon>
        <taxon>Alphaproteobacteria</taxon>
        <taxon>Hyphomicrobiales</taxon>
        <taxon>Bartonellaceae</taxon>
        <taxon>Limoniibacter</taxon>
    </lineage>
</organism>
<evidence type="ECO:0000259" key="3">
    <source>
        <dbReference type="PROSITE" id="PS51186"/>
    </source>
</evidence>
<accession>A0A8J3DQ89</accession>
<keyword evidence="1" id="KW-0808">Transferase</keyword>
<sequence>MATTGADVLPDPNIVPRLEAAAARSWPSERDVAVGNWSVRVDGAMSSKRLNSINPLAPCDEIGFRDDLSQARDILASKGRPPLFRMTPLAGDFLSDRLDRDGWTRFETSHVLTAELADVASASMGEPVPADEFAQAWASVRGLAPEKSADVSKVIERIVLQVGLFVLKSDDGQATASAICVRDGDLAGFFEVAVSERYRKRGYALKIMSQGMVWAKEQGANTAWLQVLADNEAALCLYRRLGFDNVYSYHYRKPPGDLHG</sequence>
<dbReference type="Proteomes" id="UP000641137">
    <property type="component" value="Unassembled WGS sequence"/>
</dbReference>
<keyword evidence="2" id="KW-0012">Acyltransferase</keyword>
<dbReference type="InterPro" id="IPR050680">
    <property type="entry name" value="YpeA/RimI_acetyltransf"/>
</dbReference>
<name>A0A8J3DQ89_9HYPH</name>
<evidence type="ECO:0000313" key="5">
    <source>
        <dbReference type="Proteomes" id="UP000641137"/>
    </source>
</evidence>
<dbReference type="InterPro" id="IPR000182">
    <property type="entry name" value="GNAT_dom"/>
</dbReference>
<proteinExistence type="predicted"/>
<reference evidence="4" key="1">
    <citation type="journal article" date="2014" name="Int. J. Syst. Evol. Microbiol.">
        <title>Complete genome sequence of Corynebacterium casei LMG S-19264T (=DSM 44701T), isolated from a smear-ripened cheese.</title>
        <authorList>
            <consortium name="US DOE Joint Genome Institute (JGI-PGF)"/>
            <person name="Walter F."/>
            <person name="Albersmeier A."/>
            <person name="Kalinowski J."/>
            <person name="Ruckert C."/>
        </authorList>
    </citation>
    <scope>NUCLEOTIDE SEQUENCE</scope>
    <source>
        <strain evidence="4">KCTC 42097</strain>
    </source>
</reference>
<dbReference type="CDD" id="cd04301">
    <property type="entry name" value="NAT_SF"/>
    <property type="match status" value="1"/>
</dbReference>
<dbReference type="Pfam" id="PF24553">
    <property type="entry name" value="Rv0428c_C"/>
    <property type="match status" value="1"/>
</dbReference>
<evidence type="ECO:0000256" key="1">
    <source>
        <dbReference type="ARBA" id="ARBA00022679"/>
    </source>
</evidence>
<feature type="domain" description="N-acetyltransferase" evidence="3">
    <location>
        <begin position="123"/>
        <end position="260"/>
    </location>
</feature>
<dbReference type="GO" id="GO:0016747">
    <property type="term" value="F:acyltransferase activity, transferring groups other than amino-acyl groups"/>
    <property type="evidence" value="ECO:0007669"/>
    <property type="project" value="InterPro"/>
</dbReference>
<evidence type="ECO:0000256" key="2">
    <source>
        <dbReference type="ARBA" id="ARBA00023315"/>
    </source>
</evidence>
<dbReference type="InterPro" id="IPR016181">
    <property type="entry name" value="Acyl_CoA_acyltransferase"/>
</dbReference>
<comment type="caution">
    <text evidence="4">The sequence shown here is derived from an EMBL/GenBank/DDBJ whole genome shotgun (WGS) entry which is preliminary data.</text>
</comment>
<reference evidence="4" key="2">
    <citation type="submission" date="2020-09" db="EMBL/GenBank/DDBJ databases">
        <authorList>
            <person name="Sun Q."/>
            <person name="Kim S."/>
        </authorList>
    </citation>
    <scope>NUCLEOTIDE SEQUENCE</scope>
    <source>
        <strain evidence="4">KCTC 42097</strain>
    </source>
</reference>
<evidence type="ECO:0000313" key="4">
    <source>
        <dbReference type="EMBL" id="GHC76186.1"/>
    </source>
</evidence>